<keyword evidence="2" id="KW-1185">Reference proteome</keyword>
<accession>A0ABR2TYF1</accession>
<evidence type="ECO:0000313" key="1">
    <source>
        <dbReference type="EMBL" id="KAK9042233.1"/>
    </source>
</evidence>
<evidence type="ECO:0000313" key="2">
    <source>
        <dbReference type="Proteomes" id="UP001396334"/>
    </source>
</evidence>
<sequence length="83" mass="8882">MLMSKRMGSKPRLSILLMRIATVPRLDHGATDMQSDVVLILPPACEKLSIAPTGLDANVASNTESHDAIASAAKTTTLLIRVR</sequence>
<evidence type="ECO:0008006" key="3">
    <source>
        <dbReference type="Google" id="ProtNLM"/>
    </source>
</evidence>
<comment type="caution">
    <text evidence="1">The sequence shown here is derived from an EMBL/GenBank/DDBJ whole genome shotgun (WGS) entry which is preliminary data.</text>
</comment>
<dbReference type="EMBL" id="JBBPBN010000004">
    <property type="protein sequence ID" value="KAK9042233.1"/>
    <property type="molecule type" value="Genomic_DNA"/>
</dbReference>
<name>A0ABR2TYF1_9ROSI</name>
<reference evidence="1 2" key="1">
    <citation type="journal article" date="2024" name="G3 (Bethesda)">
        <title>Genome assembly of Hibiscus sabdariffa L. provides insights into metabolisms of medicinal natural products.</title>
        <authorList>
            <person name="Kim T."/>
        </authorList>
    </citation>
    <scope>NUCLEOTIDE SEQUENCE [LARGE SCALE GENOMIC DNA]</scope>
    <source>
        <strain evidence="1">TK-2024</strain>
        <tissue evidence="1">Old leaves</tissue>
    </source>
</reference>
<protein>
    <recommendedName>
        <fullName evidence="3">Secreted protein</fullName>
    </recommendedName>
</protein>
<organism evidence="1 2">
    <name type="scientific">Hibiscus sabdariffa</name>
    <name type="common">roselle</name>
    <dbReference type="NCBI Taxonomy" id="183260"/>
    <lineage>
        <taxon>Eukaryota</taxon>
        <taxon>Viridiplantae</taxon>
        <taxon>Streptophyta</taxon>
        <taxon>Embryophyta</taxon>
        <taxon>Tracheophyta</taxon>
        <taxon>Spermatophyta</taxon>
        <taxon>Magnoliopsida</taxon>
        <taxon>eudicotyledons</taxon>
        <taxon>Gunneridae</taxon>
        <taxon>Pentapetalae</taxon>
        <taxon>rosids</taxon>
        <taxon>malvids</taxon>
        <taxon>Malvales</taxon>
        <taxon>Malvaceae</taxon>
        <taxon>Malvoideae</taxon>
        <taxon>Hibiscus</taxon>
    </lineage>
</organism>
<gene>
    <name evidence="1" type="ORF">V6N11_017310</name>
</gene>
<proteinExistence type="predicted"/>
<dbReference type="Proteomes" id="UP001396334">
    <property type="component" value="Unassembled WGS sequence"/>
</dbReference>